<evidence type="ECO:0000256" key="1">
    <source>
        <dbReference type="SAM" id="MobiDB-lite"/>
    </source>
</evidence>
<sequence>MDQKLKLETPSEQSRLLSNIPTVIPEIIDTNLPMEGSPIEDKLEQNDLSEMAIGEPCNSVERHSKLSGLSHSLDNRTDVAGPKTQVKRRQDGAAFPASVEQLLVYTTSQDKRTSQRKLSQSSSKAKQDDPKTFKELNSDSQNSNPANYCLRQPRNTKSGADIGGRNLRATRNARWMIKEKQTISVANPVKVSVSNKQDTSISAIPVEVVESPEISIWHCVGPYGEKRGPYSMSALKHLSETASCPLELKVWKTGQSETEAIPLSDALKRISQVHR</sequence>
<accession>A0AAN9JWL0</accession>
<dbReference type="InterPro" id="IPR045894">
    <property type="entry name" value="At5g08430-like"/>
</dbReference>
<dbReference type="Proteomes" id="UP001367508">
    <property type="component" value="Unassembled WGS sequence"/>
</dbReference>
<feature type="region of interest" description="Disordered" evidence="1">
    <location>
        <begin position="106"/>
        <end position="164"/>
    </location>
</feature>
<feature type="region of interest" description="Disordered" evidence="1">
    <location>
        <begin position="57"/>
        <end position="93"/>
    </location>
</feature>
<dbReference type="AlphaFoldDB" id="A0AAN9JWL0"/>
<protein>
    <submittedName>
        <fullName evidence="2">Uncharacterized protein</fullName>
    </submittedName>
</protein>
<keyword evidence="3" id="KW-1185">Reference proteome</keyword>
<proteinExistence type="predicted"/>
<reference evidence="2 3" key="1">
    <citation type="submission" date="2024-01" db="EMBL/GenBank/DDBJ databases">
        <title>The genomes of 5 underutilized Papilionoideae crops provide insights into root nodulation and disease resistanc.</title>
        <authorList>
            <person name="Jiang F."/>
        </authorList>
    </citation>
    <scope>NUCLEOTIDE SEQUENCE [LARGE SCALE GENOMIC DNA]</scope>
    <source>
        <strain evidence="2">LVBAO_FW01</strain>
        <tissue evidence="2">Leaves</tissue>
    </source>
</reference>
<dbReference type="PANTHER" id="PTHR46851">
    <property type="entry name" value="OS01G0884500 PROTEIN"/>
    <property type="match status" value="1"/>
</dbReference>
<name>A0AAN9JWL0_CANGL</name>
<gene>
    <name evidence="2" type="ORF">VNO77_43529</name>
</gene>
<evidence type="ECO:0000313" key="2">
    <source>
        <dbReference type="EMBL" id="KAK7305623.1"/>
    </source>
</evidence>
<dbReference type="PANTHER" id="PTHR46851:SF23">
    <property type="entry name" value="SWIB_MDM2 DOMAIN-CONTAINING PROTEIN"/>
    <property type="match status" value="1"/>
</dbReference>
<organism evidence="2 3">
    <name type="scientific">Canavalia gladiata</name>
    <name type="common">Sword bean</name>
    <name type="synonym">Dolichos gladiatus</name>
    <dbReference type="NCBI Taxonomy" id="3824"/>
    <lineage>
        <taxon>Eukaryota</taxon>
        <taxon>Viridiplantae</taxon>
        <taxon>Streptophyta</taxon>
        <taxon>Embryophyta</taxon>
        <taxon>Tracheophyta</taxon>
        <taxon>Spermatophyta</taxon>
        <taxon>Magnoliopsida</taxon>
        <taxon>eudicotyledons</taxon>
        <taxon>Gunneridae</taxon>
        <taxon>Pentapetalae</taxon>
        <taxon>rosids</taxon>
        <taxon>fabids</taxon>
        <taxon>Fabales</taxon>
        <taxon>Fabaceae</taxon>
        <taxon>Papilionoideae</taxon>
        <taxon>50 kb inversion clade</taxon>
        <taxon>NPAAA clade</taxon>
        <taxon>indigoferoid/millettioid clade</taxon>
        <taxon>Phaseoleae</taxon>
        <taxon>Canavalia</taxon>
    </lineage>
</organism>
<evidence type="ECO:0000313" key="3">
    <source>
        <dbReference type="Proteomes" id="UP001367508"/>
    </source>
</evidence>
<feature type="compositionally biased region" description="Basic and acidic residues" evidence="1">
    <location>
        <begin position="125"/>
        <end position="137"/>
    </location>
</feature>
<dbReference type="EMBL" id="JAYMYQ010000011">
    <property type="protein sequence ID" value="KAK7305623.1"/>
    <property type="molecule type" value="Genomic_DNA"/>
</dbReference>
<dbReference type="InterPro" id="IPR035445">
    <property type="entry name" value="GYF-like_dom_sf"/>
</dbReference>
<comment type="caution">
    <text evidence="2">The sequence shown here is derived from an EMBL/GenBank/DDBJ whole genome shotgun (WGS) entry which is preliminary data.</text>
</comment>
<dbReference type="Gene3D" id="3.30.1490.40">
    <property type="match status" value="1"/>
</dbReference>
<dbReference type="SUPFAM" id="SSF55277">
    <property type="entry name" value="GYF domain"/>
    <property type="match status" value="1"/>
</dbReference>